<dbReference type="BioCyc" id="CNIT1237085:G1324-472-MONOMER"/>
<reference evidence="1 2" key="1">
    <citation type="journal article" date="2012" name="Environ. Microbiol.">
        <title>The genome of the ammonia-oxidizing Candidatus Nitrososphaera gargensis: insights into metabolic versatility and environmental adaptations.</title>
        <authorList>
            <person name="Spang A."/>
            <person name="Poehlein A."/>
            <person name="Offre P."/>
            <person name="Zumbragel S."/>
            <person name="Haider S."/>
            <person name="Rychlik N."/>
            <person name="Nowka B."/>
            <person name="Schmeisser C."/>
            <person name="Lebedeva E.V."/>
            <person name="Rattei T."/>
            <person name="Bohm C."/>
            <person name="Schmid M."/>
            <person name="Galushko A."/>
            <person name="Hatzenpichler R."/>
            <person name="Weinmaier T."/>
            <person name="Daniel R."/>
            <person name="Schleper C."/>
            <person name="Spieck E."/>
            <person name="Streit W."/>
            <person name="Wagner M."/>
        </authorList>
    </citation>
    <scope>NUCLEOTIDE SEQUENCE [LARGE SCALE GENOMIC DNA]</scope>
    <source>
        <strain evidence="2">Ga9.2</strain>
    </source>
</reference>
<protein>
    <submittedName>
        <fullName evidence="1">Uncharacterized protein</fullName>
    </submittedName>
</protein>
<proteinExistence type="predicted"/>
<dbReference type="Gene3D" id="1.10.443.10">
    <property type="entry name" value="Intergrase catalytic core"/>
    <property type="match status" value="1"/>
</dbReference>
<dbReference type="GO" id="GO:0006310">
    <property type="term" value="P:DNA recombination"/>
    <property type="evidence" value="ECO:0007669"/>
    <property type="project" value="InterPro"/>
</dbReference>
<keyword evidence="2" id="KW-1185">Reference proteome</keyword>
<dbReference type="InterPro" id="IPR013762">
    <property type="entry name" value="Integrase-like_cat_sf"/>
</dbReference>
<organism evidence="1 2">
    <name type="scientific">Nitrososphaera gargensis (strain Ga9.2)</name>
    <dbReference type="NCBI Taxonomy" id="1237085"/>
    <lineage>
        <taxon>Archaea</taxon>
        <taxon>Nitrososphaerota</taxon>
        <taxon>Nitrososphaeria</taxon>
        <taxon>Nitrososphaerales</taxon>
        <taxon>Nitrososphaeraceae</taxon>
        <taxon>Nitrososphaera</taxon>
    </lineage>
</organism>
<dbReference type="KEGG" id="nga:Ngar_c04740"/>
<dbReference type="Proteomes" id="UP000008037">
    <property type="component" value="Chromosome"/>
</dbReference>
<gene>
    <name evidence="1" type="ordered locus">Ngar_c04740</name>
</gene>
<evidence type="ECO:0000313" key="1">
    <source>
        <dbReference type="EMBL" id="AFU57418.1"/>
    </source>
</evidence>
<name>K0IF37_NITGG</name>
<dbReference type="AlphaFoldDB" id="K0IF37"/>
<dbReference type="OrthoDB" id="12118at2157"/>
<dbReference type="HOGENOM" id="CLU_2613746_0_0_2"/>
<dbReference type="GO" id="GO:0015074">
    <property type="term" value="P:DNA integration"/>
    <property type="evidence" value="ECO:0007669"/>
    <property type="project" value="InterPro"/>
</dbReference>
<sequence>MEMKMKNCRSIFATYLRTKRIETEFIDLLQGRIPKSVFARHYFRPDFKDNCKKNSKDNSITASRASYSLTWQKIQHMR</sequence>
<dbReference type="GO" id="GO:0003677">
    <property type="term" value="F:DNA binding"/>
    <property type="evidence" value="ECO:0007669"/>
    <property type="project" value="InterPro"/>
</dbReference>
<accession>K0IF37</accession>
<dbReference type="STRING" id="1237085.Ngar_c04740"/>
<dbReference type="EMBL" id="CP002408">
    <property type="protein sequence ID" value="AFU57418.1"/>
    <property type="molecule type" value="Genomic_DNA"/>
</dbReference>
<dbReference type="InParanoid" id="K0IF37"/>
<evidence type="ECO:0000313" key="2">
    <source>
        <dbReference type="Proteomes" id="UP000008037"/>
    </source>
</evidence>